<proteinExistence type="predicted"/>
<name>A0ABN1NWM4_9ACTN</name>
<feature type="compositionally biased region" description="Basic and acidic residues" evidence="1">
    <location>
        <begin position="14"/>
        <end position="29"/>
    </location>
</feature>
<dbReference type="EMBL" id="BAAAHQ010000004">
    <property type="protein sequence ID" value="GAA0917730.1"/>
    <property type="molecule type" value="Genomic_DNA"/>
</dbReference>
<evidence type="ECO:0000313" key="2">
    <source>
        <dbReference type="EMBL" id="GAA0917730.1"/>
    </source>
</evidence>
<protein>
    <submittedName>
        <fullName evidence="2">Uncharacterized protein</fullName>
    </submittedName>
</protein>
<gene>
    <name evidence="2" type="ORF">GCM10009560_14060</name>
</gene>
<accession>A0ABN1NWM4</accession>
<evidence type="ECO:0000256" key="1">
    <source>
        <dbReference type="SAM" id="MobiDB-lite"/>
    </source>
</evidence>
<comment type="caution">
    <text evidence="2">The sequence shown here is derived from an EMBL/GenBank/DDBJ whole genome shotgun (WGS) entry which is preliminary data.</text>
</comment>
<reference evidence="2 3" key="1">
    <citation type="journal article" date="2019" name="Int. J. Syst. Evol. Microbiol.">
        <title>The Global Catalogue of Microorganisms (GCM) 10K type strain sequencing project: providing services to taxonomists for standard genome sequencing and annotation.</title>
        <authorList>
            <consortium name="The Broad Institute Genomics Platform"/>
            <consortium name="The Broad Institute Genome Sequencing Center for Infectious Disease"/>
            <person name="Wu L."/>
            <person name="Ma J."/>
        </authorList>
    </citation>
    <scope>NUCLEOTIDE SEQUENCE [LARGE SCALE GENOMIC DNA]</scope>
    <source>
        <strain evidence="2 3">JCM 11136</strain>
    </source>
</reference>
<dbReference type="Proteomes" id="UP001501578">
    <property type="component" value="Unassembled WGS sequence"/>
</dbReference>
<organism evidence="2 3">
    <name type="scientific">Nonomuraea longicatena</name>
    <dbReference type="NCBI Taxonomy" id="83682"/>
    <lineage>
        <taxon>Bacteria</taxon>
        <taxon>Bacillati</taxon>
        <taxon>Actinomycetota</taxon>
        <taxon>Actinomycetes</taxon>
        <taxon>Streptosporangiales</taxon>
        <taxon>Streptosporangiaceae</taxon>
        <taxon>Nonomuraea</taxon>
    </lineage>
</organism>
<keyword evidence="3" id="KW-1185">Reference proteome</keyword>
<sequence length="95" mass="10382">MGRTGGRGVSAAEHLSRTRRTPDGRVVSEKMRDGDVLLRDVAMLQCQGEVMRRVGEIADRIGRPCQILHLLDGDAAAFAEAYQAEAGFDRGWSPL</sequence>
<feature type="region of interest" description="Disordered" evidence="1">
    <location>
        <begin position="1"/>
        <end position="29"/>
    </location>
</feature>
<evidence type="ECO:0000313" key="3">
    <source>
        <dbReference type="Proteomes" id="UP001501578"/>
    </source>
</evidence>